<comment type="caution">
    <text evidence="2">The sequence shown here is derived from an EMBL/GenBank/DDBJ whole genome shotgun (WGS) entry which is preliminary data.</text>
</comment>
<dbReference type="InterPro" id="IPR013096">
    <property type="entry name" value="Cupin_2"/>
</dbReference>
<dbReference type="EMBL" id="JANWOI010000003">
    <property type="protein sequence ID" value="MDA5194405.1"/>
    <property type="molecule type" value="Genomic_DNA"/>
</dbReference>
<dbReference type="Pfam" id="PF07883">
    <property type="entry name" value="Cupin_2"/>
    <property type="match status" value="1"/>
</dbReference>
<dbReference type="SUPFAM" id="SSF51182">
    <property type="entry name" value="RmlC-like cupins"/>
    <property type="match status" value="1"/>
</dbReference>
<reference evidence="2" key="1">
    <citation type="submission" date="2022-08" db="EMBL/GenBank/DDBJ databases">
        <authorList>
            <person name="Vandamme P."/>
            <person name="Hettiarachchi A."/>
            <person name="Peeters C."/>
            <person name="Cnockaert M."/>
            <person name="Carlier A."/>
        </authorList>
    </citation>
    <scope>NUCLEOTIDE SEQUENCE</scope>
    <source>
        <strain evidence="2">LMG 31809</strain>
    </source>
</reference>
<dbReference type="AlphaFoldDB" id="A0A9X3TYQ6"/>
<evidence type="ECO:0000313" key="3">
    <source>
        <dbReference type="Proteomes" id="UP001141619"/>
    </source>
</evidence>
<reference evidence="2" key="2">
    <citation type="journal article" date="2023" name="Syst. Appl. Microbiol.">
        <title>Govania unica gen. nov., sp. nov., a rare biosphere bacterium that represents a novel family in the class Alphaproteobacteria.</title>
        <authorList>
            <person name="Vandamme P."/>
            <person name="Peeters C."/>
            <person name="Hettiarachchi A."/>
            <person name="Cnockaert M."/>
            <person name="Carlier A."/>
        </authorList>
    </citation>
    <scope>NUCLEOTIDE SEQUENCE</scope>
    <source>
        <strain evidence="2">LMG 31809</strain>
    </source>
</reference>
<accession>A0A9X3TYQ6</accession>
<protein>
    <submittedName>
        <fullName evidence="2">Cupin domain-containing protein</fullName>
    </submittedName>
</protein>
<organism evidence="2 3">
    <name type="scientific">Govanella unica</name>
    <dbReference type="NCBI Taxonomy" id="2975056"/>
    <lineage>
        <taxon>Bacteria</taxon>
        <taxon>Pseudomonadati</taxon>
        <taxon>Pseudomonadota</taxon>
        <taxon>Alphaproteobacteria</taxon>
        <taxon>Emcibacterales</taxon>
        <taxon>Govanellaceae</taxon>
        <taxon>Govanella</taxon>
    </lineage>
</organism>
<evidence type="ECO:0000259" key="1">
    <source>
        <dbReference type="Pfam" id="PF07883"/>
    </source>
</evidence>
<dbReference type="InterPro" id="IPR014710">
    <property type="entry name" value="RmlC-like_jellyroll"/>
</dbReference>
<gene>
    <name evidence="2" type="ORF">NYP16_10625</name>
</gene>
<dbReference type="RefSeq" id="WP_274944108.1">
    <property type="nucleotide sequence ID" value="NZ_JANWOI010000003.1"/>
</dbReference>
<dbReference type="Proteomes" id="UP001141619">
    <property type="component" value="Unassembled WGS sequence"/>
</dbReference>
<keyword evidence="3" id="KW-1185">Reference proteome</keyword>
<dbReference type="Gene3D" id="2.60.120.10">
    <property type="entry name" value="Jelly Rolls"/>
    <property type="match status" value="1"/>
</dbReference>
<dbReference type="InterPro" id="IPR011051">
    <property type="entry name" value="RmlC_Cupin_sf"/>
</dbReference>
<sequence>MGNGGISANLTKTGPESRVARFETLDALQSQKNHTIPQDVADLIWSRRLLPVVARADDMPGPFGTMAPIKGAGDMTITYAACPPMTGPSLHAHHHTFETFTVLTGRFEFSFGDEGQDTLTLDKFDCISVLPGVYRAFRNISDEDGLLQVIITGGIHDQNDIIFPAHTARAIAAHGAQHLAYFKSTGLNFVE</sequence>
<feature type="domain" description="Cupin type-2" evidence="1">
    <location>
        <begin position="84"/>
        <end position="146"/>
    </location>
</feature>
<name>A0A9X3TYQ6_9PROT</name>
<evidence type="ECO:0000313" key="2">
    <source>
        <dbReference type="EMBL" id="MDA5194405.1"/>
    </source>
</evidence>
<proteinExistence type="predicted"/>